<reference evidence="3 4" key="1">
    <citation type="submission" date="2024-07" db="EMBL/GenBank/DDBJ databases">
        <authorList>
            <person name="Akdeniz Z."/>
        </authorList>
    </citation>
    <scope>NUCLEOTIDE SEQUENCE [LARGE SCALE GENOMIC DNA]</scope>
</reference>
<dbReference type="InterPro" id="IPR001623">
    <property type="entry name" value="DnaJ_domain"/>
</dbReference>
<proteinExistence type="predicted"/>
<dbReference type="SMART" id="SM00271">
    <property type="entry name" value="DnaJ"/>
    <property type="match status" value="1"/>
</dbReference>
<gene>
    <name evidence="3" type="ORF">HINF_LOCUS8914</name>
</gene>
<evidence type="ECO:0000256" key="1">
    <source>
        <dbReference type="SAM" id="Phobius"/>
    </source>
</evidence>
<dbReference type="Gene3D" id="1.10.287.110">
    <property type="entry name" value="DnaJ domain"/>
    <property type="match status" value="1"/>
</dbReference>
<feature type="transmembrane region" description="Helical" evidence="1">
    <location>
        <begin position="96"/>
        <end position="117"/>
    </location>
</feature>
<dbReference type="PANTHER" id="PTHR24074">
    <property type="entry name" value="CO-CHAPERONE PROTEIN DJLA"/>
    <property type="match status" value="1"/>
</dbReference>
<evidence type="ECO:0000313" key="3">
    <source>
        <dbReference type="EMBL" id="CAL5985453.1"/>
    </source>
</evidence>
<dbReference type="Pfam" id="PF00226">
    <property type="entry name" value="DnaJ"/>
    <property type="match status" value="1"/>
</dbReference>
<dbReference type="InterPro" id="IPR036869">
    <property type="entry name" value="J_dom_sf"/>
</dbReference>
<dbReference type="Proteomes" id="UP001642409">
    <property type="component" value="Unassembled WGS sequence"/>
</dbReference>
<organism evidence="3 4">
    <name type="scientific">Hexamita inflata</name>
    <dbReference type="NCBI Taxonomy" id="28002"/>
    <lineage>
        <taxon>Eukaryota</taxon>
        <taxon>Metamonada</taxon>
        <taxon>Diplomonadida</taxon>
        <taxon>Hexamitidae</taxon>
        <taxon>Hexamitinae</taxon>
        <taxon>Hexamita</taxon>
    </lineage>
</organism>
<dbReference type="PRINTS" id="PR00625">
    <property type="entry name" value="JDOMAIN"/>
</dbReference>
<sequence length="133" mass="15406">MTGSAYDVLQVPINCDDDELIRKNYKKLALQHHPDRNTDENKVQSDIKMKQLNWAYDKIKNVESRQSYNIQNTFEQLNADEQDIYMDAFLEGFGKTMMVGAAVVAAFDIGLLVFKLIKKAKQKKNDKDKKEEE</sequence>
<evidence type="ECO:0000259" key="2">
    <source>
        <dbReference type="PROSITE" id="PS50076"/>
    </source>
</evidence>
<dbReference type="EMBL" id="CAXDID020000019">
    <property type="protein sequence ID" value="CAL5985453.1"/>
    <property type="molecule type" value="Genomic_DNA"/>
</dbReference>
<evidence type="ECO:0000313" key="4">
    <source>
        <dbReference type="Proteomes" id="UP001642409"/>
    </source>
</evidence>
<dbReference type="PROSITE" id="PS50076">
    <property type="entry name" value="DNAJ_2"/>
    <property type="match status" value="1"/>
</dbReference>
<protein>
    <submittedName>
        <fullName evidence="3">DnaJ_domain-containing protein</fullName>
    </submittedName>
</protein>
<dbReference type="InterPro" id="IPR050817">
    <property type="entry name" value="DjlA_DnaK_co-chaperone"/>
</dbReference>
<keyword evidence="1" id="KW-1133">Transmembrane helix</keyword>
<dbReference type="CDD" id="cd06257">
    <property type="entry name" value="DnaJ"/>
    <property type="match status" value="1"/>
</dbReference>
<name>A0ABP1H767_9EUKA</name>
<feature type="domain" description="J" evidence="2">
    <location>
        <begin position="4"/>
        <end position="72"/>
    </location>
</feature>
<keyword evidence="1" id="KW-0472">Membrane</keyword>
<keyword evidence="4" id="KW-1185">Reference proteome</keyword>
<keyword evidence="1" id="KW-0812">Transmembrane</keyword>
<accession>A0ABP1H767</accession>
<comment type="caution">
    <text evidence="3">The sequence shown here is derived from an EMBL/GenBank/DDBJ whole genome shotgun (WGS) entry which is preliminary data.</text>
</comment>
<dbReference type="SUPFAM" id="SSF46565">
    <property type="entry name" value="Chaperone J-domain"/>
    <property type="match status" value="1"/>
</dbReference>